<evidence type="ECO:0000256" key="1">
    <source>
        <dbReference type="ARBA" id="ARBA00003469"/>
    </source>
</evidence>
<evidence type="ECO:0000256" key="2">
    <source>
        <dbReference type="ARBA" id="ARBA00004948"/>
    </source>
</evidence>
<evidence type="ECO:0000256" key="7">
    <source>
        <dbReference type="ARBA" id="ARBA00022898"/>
    </source>
</evidence>
<gene>
    <name evidence="13" type="ORF">D9Q98_006322</name>
</gene>
<dbReference type="InterPro" id="IPR015168">
    <property type="entry name" value="SsuA/THI5"/>
</dbReference>
<comment type="subunit">
    <text evidence="4">Homodimer.</text>
</comment>
<evidence type="ECO:0000256" key="4">
    <source>
        <dbReference type="ARBA" id="ARBA00011738"/>
    </source>
</evidence>
<protein>
    <recommendedName>
        <fullName evidence="10">Thiamine pyrimidine synthase</fullName>
    </recommendedName>
</protein>
<keyword evidence="14" id="KW-1185">Reference proteome</keyword>
<evidence type="ECO:0000256" key="8">
    <source>
        <dbReference type="ARBA" id="ARBA00022977"/>
    </source>
</evidence>
<evidence type="ECO:0000259" key="12">
    <source>
        <dbReference type="Pfam" id="PF09084"/>
    </source>
</evidence>
<keyword evidence="5" id="KW-0808">Transferase</keyword>
<dbReference type="AlphaFoldDB" id="A0A9D4TK63"/>
<keyword evidence="6" id="KW-0479">Metal-binding</keyword>
<dbReference type="GO" id="GO:0009228">
    <property type="term" value="P:thiamine biosynthetic process"/>
    <property type="evidence" value="ECO:0007669"/>
    <property type="project" value="UniProtKB-KW"/>
</dbReference>
<reference evidence="13" key="1">
    <citation type="journal article" date="2019" name="Plant J.">
        <title>Chlorella vulgaris genome assembly and annotation reveals the molecular basis for metabolic acclimation to high light conditions.</title>
        <authorList>
            <person name="Cecchin M."/>
            <person name="Marcolungo L."/>
            <person name="Rossato M."/>
            <person name="Girolomoni L."/>
            <person name="Cosentino E."/>
            <person name="Cuine S."/>
            <person name="Li-Beisson Y."/>
            <person name="Delledonne M."/>
            <person name="Ballottari M."/>
        </authorList>
    </citation>
    <scope>NUCLEOTIDE SEQUENCE</scope>
    <source>
        <strain evidence="13">211/11P</strain>
    </source>
</reference>
<keyword evidence="8" id="KW-0784">Thiamine biosynthesis</keyword>
<evidence type="ECO:0000256" key="5">
    <source>
        <dbReference type="ARBA" id="ARBA00022679"/>
    </source>
</evidence>
<proteinExistence type="inferred from homology"/>
<comment type="pathway">
    <text evidence="2">Cofactor biosynthesis; thiamine diphosphate biosynthesis.</text>
</comment>
<keyword evidence="9" id="KW-0408">Iron</keyword>
<dbReference type="OrthoDB" id="434407at2759"/>
<evidence type="ECO:0000256" key="6">
    <source>
        <dbReference type="ARBA" id="ARBA00022723"/>
    </source>
</evidence>
<dbReference type="Gene3D" id="3.40.190.10">
    <property type="entry name" value="Periplasmic binding protein-like II"/>
    <property type="match status" value="2"/>
</dbReference>
<comment type="function">
    <text evidence="1">Responsible for the formation of the pyrimidine heterocycle in the thiamine biosynthesis pathway. Catalyzes the formation of hydroxymethylpyrimidine phosphate (HMP-P) from histidine and pyridoxal phosphate (PLP). The protein uses PLP and the active site histidine to form HMP-P, generating an inactive enzyme. The enzyme can only undergo a single turnover, which suggests it is a suicide enzyme.</text>
</comment>
<dbReference type="InterPro" id="IPR027939">
    <property type="entry name" value="NMT1/THI5"/>
</dbReference>
<evidence type="ECO:0000256" key="10">
    <source>
        <dbReference type="ARBA" id="ARBA00033171"/>
    </source>
</evidence>
<accession>A0A9D4TK63</accession>
<evidence type="ECO:0000256" key="3">
    <source>
        <dbReference type="ARBA" id="ARBA00009406"/>
    </source>
</evidence>
<evidence type="ECO:0000256" key="9">
    <source>
        <dbReference type="ARBA" id="ARBA00023004"/>
    </source>
</evidence>
<dbReference type="Pfam" id="PF09084">
    <property type="entry name" value="NMT1"/>
    <property type="match status" value="1"/>
</dbReference>
<evidence type="ECO:0000313" key="13">
    <source>
        <dbReference type="EMBL" id="KAI3427930.1"/>
    </source>
</evidence>
<evidence type="ECO:0000256" key="11">
    <source>
        <dbReference type="ARBA" id="ARBA00048179"/>
    </source>
</evidence>
<dbReference type="GO" id="GO:0016740">
    <property type="term" value="F:transferase activity"/>
    <property type="evidence" value="ECO:0007669"/>
    <property type="project" value="UniProtKB-KW"/>
</dbReference>
<dbReference type="PANTHER" id="PTHR31528:SF1">
    <property type="entry name" value="4-AMINO-5-HYDROXYMETHYL-2-METHYLPYRIMIDINE PHOSPHATE SYNTHASE THI11-RELATED"/>
    <property type="match status" value="1"/>
</dbReference>
<comment type="similarity">
    <text evidence="3">Belongs to the NMT1/THI5 family.</text>
</comment>
<name>A0A9D4TK63_CHLVU</name>
<organism evidence="13 14">
    <name type="scientific">Chlorella vulgaris</name>
    <name type="common">Green alga</name>
    <dbReference type="NCBI Taxonomy" id="3077"/>
    <lineage>
        <taxon>Eukaryota</taxon>
        <taxon>Viridiplantae</taxon>
        <taxon>Chlorophyta</taxon>
        <taxon>core chlorophytes</taxon>
        <taxon>Trebouxiophyceae</taxon>
        <taxon>Chlorellales</taxon>
        <taxon>Chlorellaceae</taxon>
        <taxon>Chlorella clade</taxon>
        <taxon>Chlorella</taxon>
    </lineage>
</organism>
<comment type="caution">
    <text evidence="13">The sequence shown here is derived from an EMBL/GenBank/DDBJ whole genome shotgun (WGS) entry which is preliminary data.</text>
</comment>
<sequence>MTKLQLALDWTPNTNHAGFYVAKAQGLYTKAGLDVSFISPHSDQYKATPASRVESGEAMFAIAPSESVVSYNTWPEADKKRPKLKAVAALLQQDTSAVVTLKSSGIDRPSKLAGKRYASYAARYEGRIVREMIRNDGGSGEYEELVLPMLGLWNTLLQGDADATWVFMGWEGVEAARKGVELNVFKLADYRIPYGYSPVLLAHPDTLSEQTDVVKAFLAATAEGYRFAAAHPGEAADLFVEAASAEAGLGEPLNAAMCRESMQLLSKHLLTEDGQWGVMEVKRWDAFLDWLSDSGLLTTKVQSRDVKEGLSASLDGLRAGDAGERIPREAVSSSSLFTNDLLP</sequence>
<evidence type="ECO:0000313" key="14">
    <source>
        <dbReference type="Proteomes" id="UP001055712"/>
    </source>
</evidence>
<feature type="domain" description="SsuA/THI5-like" evidence="12">
    <location>
        <begin position="13"/>
        <end position="235"/>
    </location>
</feature>
<dbReference type="SUPFAM" id="SSF53850">
    <property type="entry name" value="Periplasmic binding protein-like II"/>
    <property type="match status" value="1"/>
</dbReference>
<comment type="catalytic activity">
    <reaction evidence="11">
        <text>N(6)-(pyridoxal phosphate)-L-lysyl-[4-amino-5-hydroxymethyl-2-methylpyrimidine phosphate synthase] + L-histidyl-[4-amino-5-hydroxymethyl-2-methylpyrimidine phosphate synthase] + 2 Fe(3+) + 4 H2O = L-lysyl-[4-amino-5-hydroxymethyl-2-methylpyrimidine phosphate synthase] + (2S)-2-amino-5-hydroxy-4-oxopentanoyl-[4-amino-5-hydroxymethyl-2-methylpyrimidine phosphate synthase] + 4-amino-2-methyl-5-(phosphooxymethyl)pyrimidine + 3-oxopropanoate + 2 Fe(2+) + 2 H(+)</text>
        <dbReference type="Rhea" id="RHEA:65756"/>
        <dbReference type="Rhea" id="RHEA-COMP:16892"/>
        <dbReference type="Rhea" id="RHEA-COMP:16893"/>
        <dbReference type="Rhea" id="RHEA-COMP:16894"/>
        <dbReference type="Rhea" id="RHEA-COMP:16895"/>
        <dbReference type="ChEBI" id="CHEBI:15377"/>
        <dbReference type="ChEBI" id="CHEBI:15378"/>
        <dbReference type="ChEBI" id="CHEBI:29033"/>
        <dbReference type="ChEBI" id="CHEBI:29034"/>
        <dbReference type="ChEBI" id="CHEBI:29969"/>
        <dbReference type="ChEBI" id="CHEBI:29979"/>
        <dbReference type="ChEBI" id="CHEBI:33190"/>
        <dbReference type="ChEBI" id="CHEBI:58354"/>
        <dbReference type="ChEBI" id="CHEBI:143915"/>
        <dbReference type="ChEBI" id="CHEBI:157692"/>
    </reaction>
    <physiologicalReaction direction="left-to-right" evidence="11">
        <dbReference type="Rhea" id="RHEA:65757"/>
    </physiologicalReaction>
</comment>
<dbReference type="PANTHER" id="PTHR31528">
    <property type="entry name" value="4-AMINO-5-HYDROXYMETHYL-2-METHYLPYRIMIDINE PHOSPHATE SYNTHASE THI11-RELATED"/>
    <property type="match status" value="1"/>
</dbReference>
<dbReference type="GO" id="GO:0046872">
    <property type="term" value="F:metal ion binding"/>
    <property type="evidence" value="ECO:0007669"/>
    <property type="project" value="UniProtKB-KW"/>
</dbReference>
<reference evidence="13" key="2">
    <citation type="submission" date="2020-11" db="EMBL/GenBank/DDBJ databases">
        <authorList>
            <person name="Cecchin M."/>
            <person name="Marcolungo L."/>
            <person name="Rossato M."/>
            <person name="Girolomoni L."/>
            <person name="Cosentino E."/>
            <person name="Cuine S."/>
            <person name="Li-Beisson Y."/>
            <person name="Delledonne M."/>
            <person name="Ballottari M."/>
        </authorList>
    </citation>
    <scope>NUCLEOTIDE SEQUENCE</scope>
    <source>
        <strain evidence="13">211/11P</strain>
        <tissue evidence="13">Whole cell</tissue>
    </source>
</reference>
<dbReference type="Proteomes" id="UP001055712">
    <property type="component" value="Unassembled WGS sequence"/>
</dbReference>
<dbReference type="EMBL" id="SIDB01000009">
    <property type="protein sequence ID" value="KAI3427930.1"/>
    <property type="molecule type" value="Genomic_DNA"/>
</dbReference>
<keyword evidence="7" id="KW-0663">Pyridoxal phosphate</keyword>